<evidence type="ECO:0000313" key="2">
    <source>
        <dbReference type="Proteomes" id="UP000078397"/>
    </source>
</evidence>
<comment type="caution">
    <text evidence="1">The sequence shown here is derived from an EMBL/GenBank/DDBJ whole genome shotgun (WGS) entry which is preliminary data.</text>
</comment>
<dbReference type="STRING" id="1380566.A0A179F3Y9"/>
<dbReference type="KEGG" id="pchm:VFPPC_09997"/>
<dbReference type="InterPro" id="IPR051678">
    <property type="entry name" value="AGP_Transferase"/>
</dbReference>
<protein>
    <submittedName>
        <fullName evidence="1">Protein kinase-like domain</fullName>
    </submittedName>
</protein>
<organism evidence="1 2">
    <name type="scientific">Pochonia chlamydosporia 170</name>
    <dbReference type="NCBI Taxonomy" id="1380566"/>
    <lineage>
        <taxon>Eukaryota</taxon>
        <taxon>Fungi</taxon>
        <taxon>Dikarya</taxon>
        <taxon>Ascomycota</taxon>
        <taxon>Pezizomycotina</taxon>
        <taxon>Sordariomycetes</taxon>
        <taxon>Hypocreomycetidae</taxon>
        <taxon>Hypocreales</taxon>
        <taxon>Clavicipitaceae</taxon>
        <taxon>Pochonia</taxon>
    </lineage>
</organism>
<dbReference type="PANTHER" id="PTHR21310">
    <property type="entry name" value="AMINOGLYCOSIDE PHOSPHOTRANSFERASE-RELATED-RELATED"/>
    <property type="match status" value="1"/>
</dbReference>
<dbReference type="OrthoDB" id="5327538at2759"/>
<dbReference type="Proteomes" id="UP000078397">
    <property type="component" value="Unassembled WGS sequence"/>
</dbReference>
<sequence>MPLWTCDWDKCRQPAVQRSGDCFSCDKHLCRTHLQDQWHKCPKPEVCEKTEMCNSSLADELRKIGRTFPLKHTATAARRLNELCRRVDGSKLCARASFLRGGIPCTVDLSAEKLSSMMGGQNCHAEITFQDGIKWLARLRLISTSSPPVEARDYILRSEAATLKFLQTHTRIPSPKLFDWACETDPQNPLGGVSYILMEKIQGEPLNWQRATSTQKEKVMQQLVDIFIEVEKHQFDKIGSMTPAKDAATFEIQGLADAATFGTESGGPLGPFNSSAEAARVIFETHLAMIASGEIAAVYPADIYLAHRFRLDILNKVGRELFSEGKFFLKHPDDKGDHILVNKDYDIVGIIDWEWCQTVPKEDAFSTPCMMWPVARFYGGSNELPEDEVRFADIFRERGRDDLAGYVMEGRQVQRFFFASGAASGCERDHQTFVDLFMGLRRVFDSKDKRWEEWKTQALEKWKSDSLLQALLQWEAPRLS</sequence>
<accession>A0A179F3Y9</accession>
<proteinExistence type="predicted"/>
<dbReference type="EMBL" id="LSBJ02000004">
    <property type="protein sequence ID" value="OAQ59903.1"/>
    <property type="molecule type" value="Genomic_DNA"/>
</dbReference>
<name>A0A179F3Y9_METCM</name>
<dbReference type="RefSeq" id="XP_018137864.1">
    <property type="nucleotide sequence ID" value="XM_018288445.1"/>
</dbReference>
<gene>
    <name evidence="1" type="ORF">VFPPC_09997</name>
</gene>
<dbReference type="PANTHER" id="PTHR21310:SF15">
    <property type="entry name" value="AMINOGLYCOSIDE PHOSPHOTRANSFERASE DOMAIN-CONTAINING PROTEIN"/>
    <property type="match status" value="1"/>
</dbReference>
<dbReference type="InterPro" id="IPR011009">
    <property type="entry name" value="Kinase-like_dom_sf"/>
</dbReference>
<reference evidence="1 2" key="1">
    <citation type="journal article" date="2016" name="PLoS Pathog.">
        <title>Biosynthesis of antibiotic leucinostatins in bio-control fungus Purpureocillium lilacinum and their inhibition on phytophthora revealed by genome mining.</title>
        <authorList>
            <person name="Wang G."/>
            <person name="Liu Z."/>
            <person name="Lin R."/>
            <person name="Li E."/>
            <person name="Mao Z."/>
            <person name="Ling J."/>
            <person name="Yang Y."/>
            <person name="Yin W.B."/>
            <person name="Xie B."/>
        </authorList>
    </citation>
    <scope>NUCLEOTIDE SEQUENCE [LARGE SCALE GENOMIC DNA]</scope>
    <source>
        <strain evidence="1">170</strain>
    </source>
</reference>
<keyword evidence="2" id="KW-1185">Reference proteome</keyword>
<dbReference type="SUPFAM" id="SSF56112">
    <property type="entry name" value="Protein kinase-like (PK-like)"/>
    <property type="match status" value="1"/>
</dbReference>
<dbReference type="GeneID" id="28852439"/>
<dbReference type="GO" id="GO:0016301">
    <property type="term" value="F:kinase activity"/>
    <property type="evidence" value="ECO:0007669"/>
    <property type="project" value="UniProtKB-KW"/>
</dbReference>
<dbReference type="AlphaFoldDB" id="A0A179F3Y9"/>
<evidence type="ECO:0000313" key="1">
    <source>
        <dbReference type="EMBL" id="OAQ59903.1"/>
    </source>
</evidence>